<accession>A0A7W8A8T0</accession>
<keyword evidence="2" id="KW-0121">Carboxypeptidase</keyword>
<organism evidence="2 3">
    <name type="scientific">Nonomuraea endophytica</name>
    <dbReference type="NCBI Taxonomy" id="714136"/>
    <lineage>
        <taxon>Bacteria</taxon>
        <taxon>Bacillati</taxon>
        <taxon>Actinomycetota</taxon>
        <taxon>Actinomycetes</taxon>
        <taxon>Streptosporangiales</taxon>
        <taxon>Streptosporangiaceae</taxon>
        <taxon>Nonomuraea</taxon>
    </lineage>
</organism>
<sequence>MKTLLIAALAFTAATPADEVQGMLDKLVTDDKATAALIRVENKAGTWTAAAGTRSLGSKAPARADGHFRIGSVTKTFAATVIMQLVDEGKVRLDAPVSTYLGEQVKGAATVRQVLNHTSGLYDYMHEAGYSTNRWRGKDRFRHYEPAGLLKVADKGGHREPGKAWSYSNTNYVVAGMIIEKVTGRPYGKEVERRILRPLRLNQTSVPGDRPGVPYPHARGYEPVDGKMTDATRMNPSLDGAAGEMISTTRDLNRFTKALLTGKLTSAKSLAAMRTTEDTKAGFGYGLGLQKYPLPCGKAAWGHSGELIGYLTFSFTTDDGATMTLSLNPGTEKASTADLFGIAAKALC</sequence>
<evidence type="ECO:0000259" key="1">
    <source>
        <dbReference type="Pfam" id="PF00144"/>
    </source>
</evidence>
<evidence type="ECO:0000313" key="2">
    <source>
        <dbReference type="EMBL" id="MBB5080795.1"/>
    </source>
</evidence>
<proteinExistence type="predicted"/>
<dbReference type="Pfam" id="PF00144">
    <property type="entry name" value="Beta-lactamase"/>
    <property type="match status" value="1"/>
</dbReference>
<gene>
    <name evidence="2" type="ORF">HNR40_006284</name>
</gene>
<dbReference type="InterPro" id="IPR050491">
    <property type="entry name" value="AmpC-like"/>
</dbReference>
<dbReference type="EMBL" id="JACHIN010000009">
    <property type="protein sequence ID" value="MBB5080795.1"/>
    <property type="molecule type" value="Genomic_DNA"/>
</dbReference>
<comment type="caution">
    <text evidence="2">The sequence shown here is derived from an EMBL/GenBank/DDBJ whole genome shotgun (WGS) entry which is preliminary data.</text>
</comment>
<protein>
    <submittedName>
        <fullName evidence="2">D-alanyl-D-alanine carboxypeptidase</fullName>
        <ecNumber evidence="2">3.4.16.4</ecNumber>
    </submittedName>
</protein>
<dbReference type="Gene3D" id="3.40.710.10">
    <property type="entry name" value="DD-peptidase/beta-lactamase superfamily"/>
    <property type="match status" value="1"/>
</dbReference>
<keyword evidence="2" id="KW-0645">Protease</keyword>
<dbReference type="InterPro" id="IPR012338">
    <property type="entry name" value="Beta-lactam/transpept-like"/>
</dbReference>
<dbReference type="RefSeq" id="WP_184967579.1">
    <property type="nucleotide sequence ID" value="NZ_JACHIN010000009.1"/>
</dbReference>
<feature type="domain" description="Beta-lactamase-related" evidence="1">
    <location>
        <begin position="34"/>
        <end position="328"/>
    </location>
</feature>
<reference evidence="2 3" key="1">
    <citation type="submission" date="2020-08" db="EMBL/GenBank/DDBJ databases">
        <title>Genomic Encyclopedia of Type Strains, Phase IV (KMG-IV): sequencing the most valuable type-strain genomes for metagenomic binning, comparative biology and taxonomic classification.</title>
        <authorList>
            <person name="Goeker M."/>
        </authorList>
    </citation>
    <scope>NUCLEOTIDE SEQUENCE [LARGE SCALE GENOMIC DNA]</scope>
    <source>
        <strain evidence="2 3">DSM 45385</strain>
    </source>
</reference>
<dbReference type="GO" id="GO:0009002">
    <property type="term" value="F:serine-type D-Ala-D-Ala carboxypeptidase activity"/>
    <property type="evidence" value="ECO:0007669"/>
    <property type="project" value="UniProtKB-EC"/>
</dbReference>
<dbReference type="EC" id="3.4.16.4" evidence="2"/>
<dbReference type="SUPFAM" id="SSF56601">
    <property type="entry name" value="beta-lactamase/transpeptidase-like"/>
    <property type="match status" value="1"/>
</dbReference>
<dbReference type="InterPro" id="IPR001466">
    <property type="entry name" value="Beta-lactam-related"/>
</dbReference>
<dbReference type="PANTHER" id="PTHR46825:SF7">
    <property type="entry name" value="D-ALANYL-D-ALANINE CARBOXYPEPTIDASE"/>
    <property type="match status" value="1"/>
</dbReference>
<keyword evidence="3" id="KW-1185">Reference proteome</keyword>
<name>A0A7W8A8T0_9ACTN</name>
<dbReference type="PANTHER" id="PTHR46825">
    <property type="entry name" value="D-ALANYL-D-ALANINE-CARBOXYPEPTIDASE/ENDOPEPTIDASE AMPH"/>
    <property type="match status" value="1"/>
</dbReference>
<keyword evidence="2" id="KW-0378">Hydrolase</keyword>
<dbReference type="Proteomes" id="UP000568380">
    <property type="component" value="Unassembled WGS sequence"/>
</dbReference>
<evidence type="ECO:0000313" key="3">
    <source>
        <dbReference type="Proteomes" id="UP000568380"/>
    </source>
</evidence>
<dbReference type="AlphaFoldDB" id="A0A7W8A8T0"/>